<keyword evidence="4" id="KW-1185">Reference proteome</keyword>
<dbReference type="RefSeq" id="WP_059351813.1">
    <property type="nucleotide sequence ID" value="NZ_LDYG01000048.1"/>
</dbReference>
<dbReference type="Pfam" id="PF02517">
    <property type="entry name" value="Rce1-like"/>
    <property type="match status" value="1"/>
</dbReference>
<feature type="transmembrane region" description="Helical" evidence="1">
    <location>
        <begin position="46"/>
        <end position="65"/>
    </location>
</feature>
<dbReference type="InterPro" id="IPR052710">
    <property type="entry name" value="CAAX_protease"/>
</dbReference>
<name>A0A147K566_9BACI</name>
<dbReference type="PATRIC" id="fig|1150625.3.peg.3113"/>
<organism evidence="3 4">
    <name type="scientific">Bacillus coahuilensis p1.1.43</name>
    <dbReference type="NCBI Taxonomy" id="1150625"/>
    <lineage>
        <taxon>Bacteria</taxon>
        <taxon>Bacillati</taxon>
        <taxon>Bacillota</taxon>
        <taxon>Bacilli</taxon>
        <taxon>Bacillales</taxon>
        <taxon>Bacillaceae</taxon>
        <taxon>Bacillus</taxon>
    </lineage>
</organism>
<feature type="domain" description="CAAX prenyl protease 2/Lysostaphin resistance protein A-like" evidence="2">
    <location>
        <begin position="129"/>
        <end position="215"/>
    </location>
</feature>
<keyword evidence="1" id="KW-1133">Transmembrane helix</keyword>
<evidence type="ECO:0000313" key="3">
    <source>
        <dbReference type="EMBL" id="KUP04727.1"/>
    </source>
</evidence>
<dbReference type="STRING" id="1150625.Q75_14880"/>
<dbReference type="PANTHER" id="PTHR36435:SF6">
    <property type="entry name" value="ABORTIVE INFECTION PROTEIN"/>
    <property type="match status" value="1"/>
</dbReference>
<protein>
    <submittedName>
        <fullName evidence="3">Abortive infection protein</fullName>
    </submittedName>
</protein>
<proteinExistence type="predicted"/>
<dbReference type="AlphaFoldDB" id="A0A147K566"/>
<dbReference type="Proteomes" id="UP000074108">
    <property type="component" value="Unassembled WGS sequence"/>
</dbReference>
<dbReference type="OrthoDB" id="2194912at2"/>
<evidence type="ECO:0000256" key="1">
    <source>
        <dbReference type="SAM" id="Phobius"/>
    </source>
</evidence>
<dbReference type="InterPro" id="IPR003675">
    <property type="entry name" value="Rce1/LyrA-like_dom"/>
</dbReference>
<gene>
    <name evidence="3" type="ORF">Q75_14880</name>
</gene>
<sequence length="248" mass="27585">MKKNHWFILLTYIVMQLSSIVGYPIFLWAANEFFTLTPEDASNYAIGYWVVTSFTIALIIVLLLLRKSEKDTLDERSAPMSAGLSILVAILGIPAAFIAQAIAITIETAIGVPMGSENTQNIMELIQKVPLVLVTSSLLGPILEEIVFRKIVFSALYKRMPLGFAAILSSVIFGLAHFELNHLLLYTMMGMVFALLYALTKRILVPIFAHVAMNTLVAVVQLNPEWIEQLEELERQNQAIQSIIGGLF</sequence>
<dbReference type="GO" id="GO:0080120">
    <property type="term" value="P:CAAX-box protein maturation"/>
    <property type="evidence" value="ECO:0007669"/>
    <property type="project" value="UniProtKB-ARBA"/>
</dbReference>
<keyword evidence="1" id="KW-0812">Transmembrane</keyword>
<dbReference type="EMBL" id="LDYG01000048">
    <property type="protein sequence ID" value="KUP04727.1"/>
    <property type="molecule type" value="Genomic_DNA"/>
</dbReference>
<keyword evidence="1" id="KW-0472">Membrane</keyword>
<feature type="transmembrane region" description="Helical" evidence="1">
    <location>
        <begin position="160"/>
        <end position="177"/>
    </location>
</feature>
<accession>A0A147K566</accession>
<comment type="caution">
    <text evidence="3">The sequence shown here is derived from an EMBL/GenBank/DDBJ whole genome shotgun (WGS) entry which is preliminary data.</text>
</comment>
<evidence type="ECO:0000313" key="4">
    <source>
        <dbReference type="Proteomes" id="UP000074108"/>
    </source>
</evidence>
<evidence type="ECO:0000259" key="2">
    <source>
        <dbReference type="Pfam" id="PF02517"/>
    </source>
</evidence>
<dbReference type="GO" id="GO:0004175">
    <property type="term" value="F:endopeptidase activity"/>
    <property type="evidence" value="ECO:0007669"/>
    <property type="project" value="UniProtKB-ARBA"/>
</dbReference>
<feature type="transmembrane region" description="Helical" evidence="1">
    <location>
        <begin position="86"/>
        <end position="106"/>
    </location>
</feature>
<dbReference type="PANTHER" id="PTHR36435">
    <property type="entry name" value="SLR1288 PROTEIN"/>
    <property type="match status" value="1"/>
</dbReference>
<feature type="transmembrane region" description="Helical" evidence="1">
    <location>
        <begin position="7"/>
        <end position="26"/>
    </location>
</feature>
<reference evidence="3 4" key="1">
    <citation type="journal article" date="2016" name="Front. Microbiol.">
        <title>Microevolution Analysis of Bacillus coahuilensis Unveils Differences in Phosphorus Acquisition Strategies and Their Regulation.</title>
        <authorList>
            <person name="Gomez-Lunar Z."/>
            <person name="Hernandez-Gonzalez I."/>
            <person name="Rodriguez-Torres M.D."/>
            <person name="Souza V."/>
            <person name="Olmedo-Alvarez G."/>
        </authorList>
    </citation>
    <scope>NUCLEOTIDE SEQUENCE [LARGE SCALE GENOMIC DNA]</scope>
    <source>
        <strain evidence="4">p1.1.43</strain>
    </source>
</reference>
<feature type="transmembrane region" description="Helical" evidence="1">
    <location>
        <begin position="126"/>
        <end position="148"/>
    </location>
</feature>
<feature type="transmembrane region" description="Helical" evidence="1">
    <location>
        <begin position="183"/>
        <end position="200"/>
    </location>
</feature>